<feature type="transmembrane region" description="Helical" evidence="1">
    <location>
        <begin position="32"/>
        <end position="54"/>
    </location>
</feature>
<keyword evidence="1" id="KW-1133">Transmembrane helix</keyword>
<evidence type="ECO:0008006" key="4">
    <source>
        <dbReference type="Google" id="ProtNLM"/>
    </source>
</evidence>
<keyword evidence="1" id="KW-0812">Transmembrane</keyword>
<dbReference type="Proteomes" id="UP001156627">
    <property type="component" value="Unassembled WGS sequence"/>
</dbReference>
<evidence type="ECO:0000313" key="2">
    <source>
        <dbReference type="EMBL" id="GLQ86619.1"/>
    </source>
</evidence>
<organism evidence="2 3">
    <name type="scientific">Dyella flagellata</name>
    <dbReference type="NCBI Taxonomy" id="1867833"/>
    <lineage>
        <taxon>Bacteria</taxon>
        <taxon>Pseudomonadati</taxon>
        <taxon>Pseudomonadota</taxon>
        <taxon>Gammaproteobacteria</taxon>
        <taxon>Lysobacterales</taxon>
        <taxon>Rhodanobacteraceae</taxon>
        <taxon>Dyella</taxon>
    </lineage>
</organism>
<protein>
    <recommendedName>
        <fullName evidence="4">DUF2909 domain-containing protein</fullName>
    </recommendedName>
</protein>
<dbReference type="Pfam" id="PF11137">
    <property type="entry name" value="DUF2909"/>
    <property type="match status" value="1"/>
</dbReference>
<reference evidence="3" key="1">
    <citation type="journal article" date="2019" name="Int. J. Syst. Evol. Microbiol.">
        <title>The Global Catalogue of Microorganisms (GCM) 10K type strain sequencing project: providing services to taxonomists for standard genome sequencing and annotation.</title>
        <authorList>
            <consortium name="The Broad Institute Genomics Platform"/>
            <consortium name="The Broad Institute Genome Sequencing Center for Infectious Disease"/>
            <person name="Wu L."/>
            <person name="Ma J."/>
        </authorList>
    </citation>
    <scope>NUCLEOTIDE SEQUENCE [LARGE SCALE GENOMIC DNA]</scope>
    <source>
        <strain evidence="3">NBRC 111981</strain>
    </source>
</reference>
<dbReference type="EMBL" id="BSOA01000002">
    <property type="protein sequence ID" value="GLQ86619.1"/>
    <property type="molecule type" value="Genomic_DNA"/>
</dbReference>
<comment type="caution">
    <text evidence="2">The sequence shown here is derived from an EMBL/GenBank/DDBJ whole genome shotgun (WGS) entry which is preliminary data.</text>
</comment>
<proteinExistence type="predicted"/>
<keyword evidence="1" id="KW-0472">Membrane</keyword>
<gene>
    <name evidence="2" type="ORF">GCM10007898_01850</name>
</gene>
<dbReference type="InterPro" id="IPR021313">
    <property type="entry name" value="DUF2909"/>
</dbReference>
<dbReference type="NCBIfam" id="NF033233">
    <property type="entry name" value="twin_helix"/>
    <property type="match status" value="1"/>
</dbReference>
<accession>A0ABQ5X604</accession>
<evidence type="ECO:0000313" key="3">
    <source>
        <dbReference type="Proteomes" id="UP001156627"/>
    </source>
</evidence>
<evidence type="ECO:0000256" key="1">
    <source>
        <dbReference type="SAM" id="Phobius"/>
    </source>
</evidence>
<sequence length="99" mass="11164">MPDGAYRSRGKPTVHGYTGDVEPAWDSHVETIYKVALVIMFLVVIFNLGQALYFMMTDKEGSKRTVWALTRRISFSLILIAMVILGIRMGWIHPHGVGQ</sequence>
<keyword evidence="3" id="KW-1185">Reference proteome</keyword>
<name>A0ABQ5X604_9GAMM</name>
<feature type="transmembrane region" description="Helical" evidence="1">
    <location>
        <begin position="75"/>
        <end position="93"/>
    </location>
</feature>